<keyword evidence="5" id="KW-0808">Transferase</keyword>
<dbReference type="GO" id="GO:0005886">
    <property type="term" value="C:plasma membrane"/>
    <property type="evidence" value="ECO:0007669"/>
    <property type="project" value="UniProtKB-SubCell"/>
</dbReference>
<name>A0A411E8N6_9FLAO</name>
<evidence type="ECO:0000256" key="17">
    <source>
        <dbReference type="PIRSR" id="PIRSR600829-3"/>
    </source>
</evidence>
<dbReference type="InterPro" id="IPR033717">
    <property type="entry name" value="UDPK"/>
</dbReference>
<evidence type="ECO:0000256" key="14">
    <source>
        <dbReference type="ARBA" id="ARBA00023264"/>
    </source>
</evidence>
<dbReference type="InterPro" id="IPR036945">
    <property type="entry name" value="DAGK_sf"/>
</dbReference>
<evidence type="ECO:0000256" key="7">
    <source>
        <dbReference type="ARBA" id="ARBA00022741"/>
    </source>
</evidence>
<evidence type="ECO:0000256" key="4">
    <source>
        <dbReference type="ARBA" id="ARBA00022516"/>
    </source>
</evidence>
<dbReference type="AlphaFoldDB" id="A0A411E8N6"/>
<keyword evidence="7 17" id="KW-0547">Nucleotide-binding</keyword>
<feature type="transmembrane region" description="Helical" evidence="19">
    <location>
        <begin position="96"/>
        <end position="117"/>
    </location>
</feature>
<reference evidence="20 21" key="1">
    <citation type="submission" date="2019-01" db="EMBL/GenBank/DDBJ databases">
        <title>Muriicola soli sp. nov., isolated from soil.</title>
        <authorList>
            <person name="Kang H.J."/>
            <person name="Kim S.B."/>
        </authorList>
    </citation>
    <scope>NUCLEOTIDE SEQUENCE [LARGE SCALE GENOMIC DNA]</scope>
    <source>
        <strain evidence="20 21">MMS17-SY002</strain>
    </source>
</reference>
<feature type="binding site" evidence="18">
    <location>
        <position position="28"/>
    </location>
    <ligand>
        <name>a divalent metal cation</name>
        <dbReference type="ChEBI" id="CHEBI:60240"/>
    </ligand>
</feature>
<dbReference type="CDD" id="cd14265">
    <property type="entry name" value="UDPK_IM_like"/>
    <property type="match status" value="1"/>
</dbReference>
<dbReference type="KEGG" id="mur:EQY75_05555"/>
<feature type="binding site" evidence="18">
    <location>
        <position position="76"/>
    </location>
    <ligand>
        <name>a divalent metal cation</name>
        <dbReference type="ChEBI" id="CHEBI:60240"/>
    </ligand>
</feature>
<dbReference type="RefSeq" id="WP_129603607.1">
    <property type="nucleotide sequence ID" value="NZ_CP035544.1"/>
</dbReference>
<organism evidence="20 21">
    <name type="scientific">Muriicola soli</name>
    <dbReference type="NCBI Taxonomy" id="2507538"/>
    <lineage>
        <taxon>Bacteria</taxon>
        <taxon>Pseudomonadati</taxon>
        <taxon>Bacteroidota</taxon>
        <taxon>Flavobacteriia</taxon>
        <taxon>Flavobacteriales</taxon>
        <taxon>Flavobacteriaceae</taxon>
        <taxon>Muriicola</taxon>
    </lineage>
</organism>
<dbReference type="Gene3D" id="1.10.287.3610">
    <property type="match status" value="1"/>
</dbReference>
<keyword evidence="11" id="KW-0443">Lipid metabolism</keyword>
<feature type="binding site" evidence="17">
    <location>
        <position position="28"/>
    </location>
    <ligand>
        <name>ATP</name>
        <dbReference type="ChEBI" id="CHEBI:30616"/>
    </ligand>
</feature>
<evidence type="ECO:0000256" key="19">
    <source>
        <dbReference type="SAM" id="Phobius"/>
    </source>
</evidence>
<evidence type="ECO:0000256" key="5">
    <source>
        <dbReference type="ARBA" id="ARBA00022679"/>
    </source>
</evidence>
<accession>A0A411E8N6</accession>
<evidence type="ECO:0000256" key="2">
    <source>
        <dbReference type="ARBA" id="ARBA00005967"/>
    </source>
</evidence>
<comment type="subcellular location">
    <subcellularLocation>
        <location evidence="1">Cell membrane</location>
        <topology evidence="1">Multi-pass membrane protein</topology>
    </subcellularLocation>
</comment>
<feature type="binding site" evidence="17">
    <location>
        <position position="16"/>
    </location>
    <ligand>
        <name>ATP</name>
        <dbReference type="ChEBI" id="CHEBI:30616"/>
    </ligand>
</feature>
<feature type="binding site" evidence="17">
    <location>
        <position position="76"/>
    </location>
    <ligand>
        <name>ATP</name>
        <dbReference type="ChEBI" id="CHEBI:30616"/>
    </ligand>
</feature>
<dbReference type="OrthoDB" id="1493837at2"/>
<dbReference type="GO" id="GO:0016301">
    <property type="term" value="F:kinase activity"/>
    <property type="evidence" value="ECO:0007669"/>
    <property type="project" value="UniProtKB-KW"/>
</dbReference>
<feature type="transmembrane region" description="Helical" evidence="19">
    <location>
        <begin position="33"/>
        <end position="50"/>
    </location>
</feature>
<evidence type="ECO:0000256" key="12">
    <source>
        <dbReference type="ARBA" id="ARBA00023136"/>
    </source>
</evidence>
<sequence length="121" mass="13272">MAEESMFKNRLKGFVYALKGAILLLRTESSIQVQFILALVMTAAGFYFDISAVEWMLQILAIGLVMGVEGVNTAIEKLSDYIQPNHDPKIGFVKDISAGAVMFVAIASVIIGLIIYLPKIF</sequence>
<dbReference type="PANTHER" id="PTHR34299:SF1">
    <property type="entry name" value="DIACYLGLYCEROL KINASE"/>
    <property type="match status" value="1"/>
</dbReference>
<feature type="active site" description="Proton acceptor" evidence="15">
    <location>
        <position position="69"/>
    </location>
</feature>
<keyword evidence="6 19" id="KW-0812">Transmembrane</keyword>
<evidence type="ECO:0000256" key="18">
    <source>
        <dbReference type="PIRSR" id="PIRSR600829-4"/>
    </source>
</evidence>
<feature type="binding site" evidence="17">
    <location>
        <begin position="94"/>
        <end position="95"/>
    </location>
    <ligand>
        <name>ATP</name>
        <dbReference type="ChEBI" id="CHEBI:30616"/>
    </ligand>
</feature>
<keyword evidence="4" id="KW-0444">Lipid biosynthesis</keyword>
<evidence type="ECO:0000313" key="21">
    <source>
        <dbReference type="Proteomes" id="UP000290889"/>
    </source>
</evidence>
<dbReference type="PANTHER" id="PTHR34299">
    <property type="entry name" value="DIACYLGLYCEROL KINASE"/>
    <property type="match status" value="1"/>
</dbReference>
<keyword evidence="13" id="KW-0594">Phospholipid biosynthesis</keyword>
<feature type="binding site" evidence="16">
    <location>
        <position position="69"/>
    </location>
    <ligand>
        <name>substrate</name>
    </ligand>
</feature>
<protein>
    <submittedName>
        <fullName evidence="20">Diacylglycerol kinase family protein</fullName>
    </submittedName>
</protein>
<keyword evidence="3" id="KW-1003">Cell membrane</keyword>
<keyword evidence="21" id="KW-1185">Reference proteome</keyword>
<evidence type="ECO:0000256" key="16">
    <source>
        <dbReference type="PIRSR" id="PIRSR600829-2"/>
    </source>
</evidence>
<proteinExistence type="inferred from homology"/>
<evidence type="ECO:0000256" key="11">
    <source>
        <dbReference type="ARBA" id="ARBA00023098"/>
    </source>
</evidence>
<dbReference type="InterPro" id="IPR000829">
    <property type="entry name" value="DAGK"/>
</dbReference>
<dbReference type="GO" id="GO:0005524">
    <property type="term" value="F:ATP binding"/>
    <property type="evidence" value="ECO:0007669"/>
    <property type="project" value="UniProtKB-KW"/>
</dbReference>
<comment type="similarity">
    <text evidence="2">Belongs to the bacterial diacylglycerol kinase family.</text>
</comment>
<keyword evidence="9 17" id="KW-0067">ATP-binding</keyword>
<evidence type="ECO:0000256" key="1">
    <source>
        <dbReference type="ARBA" id="ARBA00004651"/>
    </source>
</evidence>
<evidence type="ECO:0000256" key="10">
    <source>
        <dbReference type="ARBA" id="ARBA00022989"/>
    </source>
</evidence>
<evidence type="ECO:0000256" key="3">
    <source>
        <dbReference type="ARBA" id="ARBA00022475"/>
    </source>
</evidence>
<dbReference type="EMBL" id="CP035544">
    <property type="protein sequence ID" value="QBA64049.1"/>
    <property type="molecule type" value="Genomic_DNA"/>
</dbReference>
<evidence type="ECO:0000313" key="20">
    <source>
        <dbReference type="EMBL" id="QBA64049.1"/>
    </source>
</evidence>
<keyword evidence="8 20" id="KW-0418">Kinase</keyword>
<keyword evidence="18" id="KW-0460">Magnesium</keyword>
<dbReference type="Proteomes" id="UP000290889">
    <property type="component" value="Chromosome"/>
</dbReference>
<dbReference type="Pfam" id="PF01219">
    <property type="entry name" value="DAGK_prokar"/>
    <property type="match status" value="1"/>
</dbReference>
<evidence type="ECO:0000256" key="15">
    <source>
        <dbReference type="PIRSR" id="PIRSR600829-1"/>
    </source>
</evidence>
<keyword evidence="18" id="KW-0479">Metal-binding</keyword>
<comment type="cofactor">
    <cofactor evidence="18">
        <name>Mg(2+)</name>
        <dbReference type="ChEBI" id="CHEBI:18420"/>
    </cofactor>
    <text evidence="18">Mn(2+), Zn(2+), Cd(2+) and Co(2+) support activity to lesser extents.</text>
</comment>
<evidence type="ECO:0000256" key="8">
    <source>
        <dbReference type="ARBA" id="ARBA00022777"/>
    </source>
</evidence>
<keyword evidence="14" id="KW-1208">Phospholipid metabolism</keyword>
<evidence type="ECO:0000256" key="6">
    <source>
        <dbReference type="ARBA" id="ARBA00022692"/>
    </source>
</evidence>
<dbReference type="GO" id="GO:0008654">
    <property type="term" value="P:phospholipid biosynthetic process"/>
    <property type="evidence" value="ECO:0007669"/>
    <property type="project" value="UniProtKB-KW"/>
</dbReference>
<gene>
    <name evidence="20" type="ORF">EQY75_05555</name>
</gene>
<keyword evidence="12 19" id="KW-0472">Membrane</keyword>
<evidence type="ECO:0000256" key="9">
    <source>
        <dbReference type="ARBA" id="ARBA00022840"/>
    </source>
</evidence>
<keyword evidence="10 19" id="KW-1133">Transmembrane helix</keyword>
<evidence type="ECO:0000256" key="13">
    <source>
        <dbReference type="ARBA" id="ARBA00023209"/>
    </source>
</evidence>
<dbReference type="GO" id="GO:0046872">
    <property type="term" value="F:metal ion binding"/>
    <property type="evidence" value="ECO:0007669"/>
    <property type="project" value="UniProtKB-KW"/>
</dbReference>